<proteinExistence type="predicted"/>
<dbReference type="EMBL" id="OW150024">
    <property type="protein sequence ID" value="CAH2030743.1"/>
    <property type="molecule type" value="Genomic_DNA"/>
</dbReference>
<reference evidence="2 3" key="1">
    <citation type="submission" date="2022-03" db="EMBL/GenBank/DDBJ databases">
        <authorList>
            <person name="Koch H."/>
        </authorList>
    </citation>
    <scope>NUCLEOTIDE SEQUENCE [LARGE SCALE GENOMIC DNA]</scope>
    <source>
        <strain evidence="2 3">G1</strain>
    </source>
</reference>
<dbReference type="Proteomes" id="UP001295463">
    <property type="component" value="Chromosome"/>
</dbReference>
<evidence type="ECO:0000256" key="1">
    <source>
        <dbReference type="SAM" id="MobiDB-lite"/>
    </source>
</evidence>
<keyword evidence="3" id="KW-1185">Reference proteome</keyword>
<evidence type="ECO:0000313" key="3">
    <source>
        <dbReference type="Proteomes" id="UP001295463"/>
    </source>
</evidence>
<feature type="region of interest" description="Disordered" evidence="1">
    <location>
        <begin position="227"/>
        <end position="250"/>
    </location>
</feature>
<gene>
    <name evidence="2" type="ORF">GEAMG1_0929</name>
</gene>
<evidence type="ECO:0000313" key="2">
    <source>
        <dbReference type="EMBL" id="CAH2030743.1"/>
    </source>
</evidence>
<name>A0ABM9D675_9BACT</name>
<accession>A0ABM9D675</accession>
<sequence>MGRALLAKWVKEGGALPFQSTPALWDGRFHQACVTHWGFTDVSIHARPLGRALPACCWLFRSTFQFQSTPALWDGRFTSPGVMPAMSCCFNPRPPFGTGASNQQRPRERQIVSFNPRPPFGTGASHAYFNKPYSYTVSIHARPLGRALRVQVFVQVIGQQFQSTPALWDGRFSVLNDGLERKEMVSIHARPLGRALRENQGGRYSGKQVSIHARPLGRALRQHSYPAPQCSTGFNPRPPFGTGASEEVWQ</sequence>
<protein>
    <submittedName>
        <fullName evidence="2">Uncharacterized protein</fullName>
    </submittedName>
</protein>
<organism evidence="2 3">
    <name type="scientific">Trichlorobacter ammonificans</name>
    <dbReference type="NCBI Taxonomy" id="2916410"/>
    <lineage>
        <taxon>Bacteria</taxon>
        <taxon>Pseudomonadati</taxon>
        <taxon>Thermodesulfobacteriota</taxon>
        <taxon>Desulfuromonadia</taxon>
        <taxon>Geobacterales</taxon>
        <taxon>Geobacteraceae</taxon>
        <taxon>Trichlorobacter</taxon>
    </lineage>
</organism>